<dbReference type="InterPro" id="IPR017853">
    <property type="entry name" value="GH"/>
</dbReference>
<evidence type="ECO:0000313" key="8">
    <source>
        <dbReference type="Proteomes" id="UP000198670"/>
    </source>
</evidence>
<dbReference type="Gene3D" id="2.60.120.260">
    <property type="entry name" value="Galactose-binding domain-like"/>
    <property type="match status" value="1"/>
</dbReference>
<evidence type="ECO:0000259" key="5">
    <source>
        <dbReference type="Pfam" id="PF02836"/>
    </source>
</evidence>
<dbReference type="InterPro" id="IPR013783">
    <property type="entry name" value="Ig-like_fold"/>
</dbReference>
<dbReference type="InterPro" id="IPR036156">
    <property type="entry name" value="Beta-gal/glucu_dom_sf"/>
</dbReference>
<evidence type="ECO:0000259" key="6">
    <source>
        <dbReference type="Pfam" id="PF02837"/>
    </source>
</evidence>
<dbReference type="PRINTS" id="PR00132">
    <property type="entry name" value="GLHYDRLASE2"/>
</dbReference>
<dbReference type="RefSeq" id="WP_218146596.1">
    <property type="nucleotide sequence ID" value="NZ_FOQO01000008.1"/>
</dbReference>
<dbReference type="PANTHER" id="PTHR42732:SF1">
    <property type="entry name" value="BETA-MANNOSIDASE"/>
    <property type="match status" value="1"/>
</dbReference>
<keyword evidence="2" id="KW-0378">Hydrolase</keyword>
<reference evidence="7 8" key="1">
    <citation type="submission" date="2016-10" db="EMBL/GenBank/DDBJ databases">
        <authorList>
            <person name="de Groot N.N."/>
        </authorList>
    </citation>
    <scope>NUCLEOTIDE SEQUENCE [LARGE SCALE GENOMIC DNA]</scope>
    <source>
        <strain evidence="7 8">RK1</strain>
    </source>
</reference>
<sequence length="679" mass="77464">MTGMKGFAIWLFICFFSNGVFAQYTIRQPNAIPLHGEWTFALDLADRGEIGQWYLEGITREGRQDKVTVPHCFSSDPRYLFYTGTAWYRKSFAWRPVPGKRVILHFDAAYYLTKVWLNGQWIGIHEGGYTPFHFDITDHLKDGENLLAVSVNNDTWKPNTVPGTKDNDDINDSYPAWINYGGLVRPVYLTIEPEVYIENMKVAAIPDLTTGTSVLKTNVRIRNASPRAISPQTNYKVQLGADVLSLTWKNKAVDISAGQTMILESESELTAAQTTLWNVDSPTLYELTASVGDDTLTTHFGIRKIEVRNAQLLLNGQPVRLGGGNRVLDYPGLGSMEPDWLIEKDFKLMKEAGMEFQRLTHYTPSEYFYDLADRYGMLIVTEVGNWQLTPTQLDNDTIRATFKQQFQEMVERDWNHPSVIAYSMGNEYRSDEPAGQRWTKDMIAYARELDPTRLYTFASNRLNAKPEKPADEASQYVDFISANIYGGHGRTLDHIHTLYPDKPILISEWGVRSDTDKGEAWPAQHVTDVVSEIRKRPFVIGAAWWTYNDYQSRYYNTNPNGYRPWGLVRPDRSVRPAYAVYQREMAPITVEKVQYQIGEQGMHQLRLKVTARGDFPAHPVRGYILKAPHIQIALPELQPGESKEISLSINGFVDELSLKIFKPTGYVALEQTIKLNEHN</sequence>
<dbReference type="GO" id="GO:0005975">
    <property type="term" value="P:carbohydrate metabolic process"/>
    <property type="evidence" value="ECO:0007669"/>
    <property type="project" value="InterPro"/>
</dbReference>
<comment type="similarity">
    <text evidence="1">Belongs to the glycosyl hydrolase 2 family.</text>
</comment>
<dbReference type="Pfam" id="PF00703">
    <property type="entry name" value="Glyco_hydro_2"/>
    <property type="match status" value="1"/>
</dbReference>
<accession>A0A1I3PKP9</accession>
<feature type="domain" description="Glycoside hydrolase family 2 immunoglobulin-like beta-sandwich" evidence="4">
    <location>
        <begin position="195"/>
        <end position="303"/>
    </location>
</feature>
<dbReference type="GO" id="GO:0004553">
    <property type="term" value="F:hydrolase activity, hydrolyzing O-glycosyl compounds"/>
    <property type="evidence" value="ECO:0007669"/>
    <property type="project" value="InterPro"/>
</dbReference>
<evidence type="ECO:0000256" key="1">
    <source>
        <dbReference type="ARBA" id="ARBA00007401"/>
    </source>
</evidence>
<dbReference type="InterPro" id="IPR051913">
    <property type="entry name" value="GH2_Domain-Containing"/>
</dbReference>
<keyword evidence="8" id="KW-1185">Reference proteome</keyword>
<feature type="domain" description="Glycoside hydrolase family 2 catalytic" evidence="5">
    <location>
        <begin position="305"/>
        <end position="524"/>
    </location>
</feature>
<proteinExistence type="inferred from homology"/>
<dbReference type="InterPro" id="IPR006101">
    <property type="entry name" value="Glyco_hydro_2"/>
</dbReference>
<name>A0A1I3PKP9_9SPHI</name>
<dbReference type="InterPro" id="IPR006103">
    <property type="entry name" value="Glyco_hydro_2_cat"/>
</dbReference>
<keyword evidence="3" id="KW-0326">Glycosidase</keyword>
<dbReference type="InterPro" id="IPR006102">
    <property type="entry name" value="Ig-like_GH2"/>
</dbReference>
<evidence type="ECO:0000256" key="3">
    <source>
        <dbReference type="ARBA" id="ARBA00023295"/>
    </source>
</evidence>
<gene>
    <name evidence="7" type="ORF">SAMN05444682_10879</name>
</gene>
<dbReference type="InterPro" id="IPR006104">
    <property type="entry name" value="Glyco_hydro_2_N"/>
</dbReference>
<dbReference type="Pfam" id="PF02837">
    <property type="entry name" value="Glyco_hydro_2_N"/>
    <property type="match status" value="1"/>
</dbReference>
<dbReference type="EMBL" id="FOQO01000008">
    <property type="protein sequence ID" value="SFJ22075.1"/>
    <property type="molecule type" value="Genomic_DNA"/>
</dbReference>
<evidence type="ECO:0000313" key="7">
    <source>
        <dbReference type="EMBL" id="SFJ22075.1"/>
    </source>
</evidence>
<dbReference type="SUPFAM" id="SSF49785">
    <property type="entry name" value="Galactose-binding domain-like"/>
    <property type="match status" value="1"/>
</dbReference>
<dbReference type="SUPFAM" id="SSF49303">
    <property type="entry name" value="beta-Galactosidase/glucuronidase domain"/>
    <property type="match status" value="1"/>
</dbReference>
<dbReference type="Pfam" id="PF02836">
    <property type="entry name" value="Glyco_hydro_2_C"/>
    <property type="match status" value="1"/>
</dbReference>
<dbReference type="Proteomes" id="UP000198670">
    <property type="component" value="Unassembled WGS sequence"/>
</dbReference>
<dbReference type="InterPro" id="IPR008979">
    <property type="entry name" value="Galactose-bd-like_sf"/>
</dbReference>
<dbReference type="STRING" id="1477437.SAMN05444682_10879"/>
<feature type="domain" description="Glycosyl hydrolases family 2 sugar binding" evidence="6">
    <location>
        <begin position="67"/>
        <end position="190"/>
    </location>
</feature>
<dbReference type="Gene3D" id="2.60.40.10">
    <property type="entry name" value="Immunoglobulins"/>
    <property type="match status" value="1"/>
</dbReference>
<organism evidence="7 8">
    <name type="scientific">Parapedobacter indicus</name>
    <dbReference type="NCBI Taxonomy" id="1477437"/>
    <lineage>
        <taxon>Bacteria</taxon>
        <taxon>Pseudomonadati</taxon>
        <taxon>Bacteroidota</taxon>
        <taxon>Sphingobacteriia</taxon>
        <taxon>Sphingobacteriales</taxon>
        <taxon>Sphingobacteriaceae</taxon>
        <taxon>Parapedobacter</taxon>
    </lineage>
</organism>
<evidence type="ECO:0000259" key="4">
    <source>
        <dbReference type="Pfam" id="PF00703"/>
    </source>
</evidence>
<dbReference type="Gene3D" id="3.20.20.80">
    <property type="entry name" value="Glycosidases"/>
    <property type="match status" value="1"/>
</dbReference>
<protein>
    <submittedName>
        <fullName evidence="7">Beta-glucuronidase</fullName>
    </submittedName>
</protein>
<dbReference type="SUPFAM" id="SSF51445">
    <property type="entry name" value="(Trans)glycosidases"/>
    <property type="match status" value="1"/>
</dbReference>
<dbReference type="AlphaFoldDB" id="A0A1I3PKP9"/>
<dbReference type="PANTHER" id="PTHR42732">
    <property type="entry name" value="BETA-GALACTOSIDASE"/>
    <property type="match status" value="1"/>
</dbReference>
<evidence type="ECO:0000256" key="2">
    <source>
        <dbReference type="ARBA" id="ARBA00022801"/>
    </source>
</evidence>